<sequence length="51" mass="5909">MFDKWSDGKLLRSVFIFLFKDSRRRRKMTEEGGVGRGAHRRGLCFGCGSKK</sequence>
<protein>
    <submittedName>
        <fullName evidence="1">Uncharacterized protein</fullName>
    </submittedName>
</protein>
<evidence type="ECO:0000313" key="2">
    <source>
        <dbReference type="Proteomes" id="UP000215914"/>
    </source>
</evidence>
<gene>
    <name evidence="1" type="ORF">HannXRQ_Chr15g0469101</name>
</gene>
<dbReference type="AlphaFoldDB" id="A0A251S9V8"/>
<evidence type="ECO:0000313" key="1">
    <source>
        <dbReference type="EMBL" id="OTF94160.1"/>
    </source>
</evidence>
<dbReference type="InParanoid" id="A0A251S9V8"/>
<accession>A0A251S9V8</accession>
<proteinExistence type="predicted"/>
<name>A0A251S9V8_HELAN</name>
<keyword evidence="2" id="KW-1185">Reference proteome</keyword>
<organism evidence="1 2">
    <name type="scientific">Helianthus annuus</name>
    <name type="common">Common sunflower</name>
    <dbReference type="NCBI Taxonomy" id="4232"/>
    <lineage>
        <taxon>Eukaryota</taxon>
        <taxon>Viridiplantae</taxon>
        <taxon>Streptophyta</taxon>
        <taxon>Embryophyta</taxon>
        <taxon>Tracheophyta</taxon>
        <taxon>Spermatophyta</taxon>
        <taxon>Magnoliopsida</taxon>
        <taxon>eudicotyledons</taxon>
        <taxon>Gunneridae</taxon>
        <taxon>Pentapetalae</taxon>
        <taxon>asterids</taxon>
        <taxon>campanulids</taxon>
        <taxon>Asterales</taxon>
        <taxon>Asteraceae</taxon>
        <taxon>Asteroideae</taxon>
        <taxon>Heliantheae alliance</taxon>
        <taxon>Heliantheae</taxon>
        <taxon>Helianthus</taxon>
    </lineage>
</organism>
<reference evidence="2" key="1">
    <citation type="journal article" date="2017" name="Nature">
        <title>The sunflower genome provides insights into oil metabolism, flowering and Asterid evolution.</title>
        <authorList>
            <person name="Badouin H."/>
            <person name="Gouzy J."/>
            <person name="Grassa C.J."/>
            <person name="Murat F."/>
            <person name="Staton S.E."/>
            <person name="Cottret L."/>
            <person name="Lelandais-Briere C."/>
            <person name="Owens G.L."/>
            <person name="Carrere S."/>
            <person name="Mayjonade B."/>
            <person name="Legrand L."/>
            <person name="Gill N."/>
            <person name="Kane N.C."/>
            <person name="Bowers J.E."/>
            <person name="Hubner S."/>
            <person name="Bellec A."/>
            <person name="Berard A."/>
            <person name="Berges H."/>
            <person name="Blanchet N."/>
            <person name="Boniface M.C."/>
            <person name="Brunel D."/>
            <person name="Catrice O."/>
            <person name="Chaidir N."/>
            <person name="Claudel C."/>
            <person name="Donnadieu C."/>
            <person name="Faraut T."/>
            <person name="Fievet G."/>
            <person name="Helmstetter N."/>
            <person name="King M."/>
            <person name="Knapp S.J."/>
            <person name="Lai Z."/>
            <person name="Le Paslier M.C."/>
            <person name="Lippi Y."/>
            <person name="Lorenzon L."/>
            <person name="Mandel J.R."/>
            <person name="Marage G."/>
            <person name="Marchand G."/>
            <person name="Marquand E."/>
            <person name="Bret-Mestries E."/>
            <person name="Morien E."/>
            <person name="Nambeesan S."/>
            <person name="Nguyen T."/>
            <person name="Pegot-Espagnet P."/>
            <person name="Pouilly N."/>
            <person name="Raftis F."/>
            <person name="Sallet E."/>
            <person name="Schiex T."/>
            <person name="Thomas J."/>
            <person name="Vandecasteele C."/>
            <person name="Vares D."/>
            <person name="Vear F."/>
            <person name="Vautrin S."/>
            <person name="Crespi M."/>
            <person name="Mangin B."/>
            <person name="Burke J.M."/>
            <person name="Salse J."/>
            <person name="Munos S."/>
            <person name="Vincourt P."/>
            <person name="Rieseberg L.H."/>
            <person name="Langlade N.B."/>
        </authorList>
    </citation>
    <scope>NUCLEOTIDE SEQUENCE [LARGE SCALE GENOMIC DNA]</scope>
    <source>
        <strain evidence="2">cv. SF193</strain>
    </source>
</reference>
<dbReference type="Proteomes" id="UP000215914">
    <property type="component" value="Chromosome 15"/>
</dbReference>
<dbReference type="EMBL" id="CM007904">
    <property type="protein sequence ID" value="OTF94160.1"/>
    <property type="molecule type" value="Genomic_DNA"/>
</dbReference>